<keyword evidence="1 3" id="KW-0456">Lyase</keyword>
<dbReference type="Pfam" id="PF10397">
    <property type="entry name" value="ADSL_C"/>
    <property type="match status" value="1"/>
</dbReference>
<protein>
    <submittedName>
        <fullName evidence="3">Adenylosuccinate lyase</fullName>
    </submittedName>
</protein>
<dbReference type="PANTHER" id="PTHR43172:SF1">
    <property type="entry name" value="ADENYLOSUCCINATE LYASE"/>
    <property type="match status" value="1"/>
</dbReference>
<dbReference type="GO" id="GO:0005829">
    <property type="term" value="C:cytosol"/>
    <property type="evidence" value="ECO:0007669"/>
    <property type="project" value="TreeGrafter"/>
</dbReference>
<dbReference type="GO" id="GO:0070626">
    <property type="term" value="F:(S)-2-(5-amino-1-(5-phospho-D-ribosyl)imidazole-4-carboxamido) succinate lyase (fumarate-forming) activity"/>
    <property type="evidence" value="ECO:0007669"/>
    <property type="project" value="TreeGrafter"/>
</dbReference>
<evidence type="ECO:0000313" key="3">
    <source>
        <dbReference type="EMBL" id="KWU03466.1"/>
    </source>
</evidence>
<dbReference type="Gene3D" id="1.10.40.30">
    <property type="entry name" value="Fumarase/aspartase (C-terminal domain)"/>
    <property type="match status" value="1"/>
</dbReference>
<organism evidence="3 4">
    <name type="scientific">Lactobacillus crispatus</name>
    <dbReference type="NCBI Taxonomy" id="47770"/>
    <lineage>
        <taxon>Bacteria</taxon>
        <taxon>Bacillati</taxon>
        <taxon>Bacillota</taxon>
        <taxon>Bacilli</taxon>
        <taxon>Lactobacillales</taxon>
        <taxon>Lactobacillaceae</taxon>
        <taxon>Lactobacillus</taxon>
    </lineage>
</organism>
<dbReference type="InterPro" id="IPR019468">
    <property type="entry name" value="AdenyloSucc_lyase_C"/>
</dbReference>
<dbReference type="PATRIC" id="fig|47770.28.peg.840"/>
<dbReference type="InterPro" id="IPR022761">
    <property type="entry name" value="Fumarate_lyase_N"/>
</dbReference>
<reference evidence="3 4" key="1">
    <citation type="journal article" date="2016" name="Microbiology (Mosc.)">
        <title>Comparison of Lactobacillus crispatus isolates from Lactobacillus-dominated vaginal microbiomes with isolates from microbiomes containing bacterial vaginosis-associated bacteria.</title>
        <authorList>
            <person name="Abdelmaksoud A.A."/>
            <person name="Koparde V.N."/>
            <person name="Sheth N.U."/>
            <person name="Serrano M.G."/>
            <person name="Glascock A.L."/>
            <person name="Fettweis J.M."/>
            <person name="Strauss Iii J.F."/>
            <person name="Buck G.A."/>
            <person name="Jefferson K.K."/>
        </authorList>
    </citation>
    <scope>NUCLEOTIDE SEQUENCE [LARGE SCALE GENOMIC DNA]</scope>
    <source>
        <strain evidence="3 4">VMC3</strain>
    </source>
</reference>
<name>A0A125P665_9LACO</name>
<dbReference type="Proteomes" id="UP000067598">
    <property type="component" value="Unassembled WGS sequence"/>
</dbReference>
<dbReference type="SMART" id="SM00998">
    <property type="entry name" value="ADSL_C"/>
    <property type="match status" value="1"/>
</dbReference>
<sequence length="447" mass="50637">MESNPIDSVIFKDQYSTENMRKIFSDEEQIQSWLDTWVALAQAEAKEGIIPQKAADEIKAKAHYEDFDTDEIRAEIKKTSHPLMPQIKYLTKLVSPEAGKWIHWGATTQDIIDTGLMIQSKKAQELILKQSNILLKKLLQKAEQYKSLVMAGRTNTQQAVPITLGYKFAVWADQIGREIQEIKKYIPTGFVGELGGAAGSLASLNGKGQKVRNEMCHLLNLSSPTITWHVARDRFATIASLNVILAGTVGEIANQIMLSGRNEIDEFSEGFKLGKISSSTMPQKRNPMICDQIMQNVHLAQNEVSIVYPAMILEDERDVRYYAEENYISEIFLYISAALVKMNTVLDQLQINQKQIQKNLNLTHGLIVSEQVMLYLGEKLGRQVAHQVLYEDAQTAISNDQHLLDVLKKDKRVINDINEETLEILLKPENYVGECEQMVEKVINKWS</sequence>
<dbReference type="RefSeq" id="WP_060462208.1">
    <property type="nucleotide sequence ID" value="NZ_LJGP01000025.1"/>
</dbReference>
<evidence type="ECO:0000256" key="1">
    <source>
        <dbReference type="ARBA" id="ARBA00023239"/>
    </source>
</evidence>
<dbReference type="GO" id="GO:0044208">
    <property type="term" value="P:'de novo' AMP biosynthetic process"/>
    <property type="evidence" value="ECO:0007669"/>
    <property type="project" value="TreeGrafter"/>
</dbReference>
<dbReference type="CDD" id="cd01597">
    <property type="entry name" value="pCLME"/>
    <property type="match status" value="1"/>
</dbReference>
<dbReference type="Gene3D" id="1.20.200.10">
    <property type="entry name" value="Fumarase/aspartase (Central domain)"/>
    <property type="match status" value="1"/>
</dbReference>
<proteinExistence type="predicted"/>
<dbReference type="EMBL" id="LJGP01000025">
    <property type="protein sequence ID" value="KWU03466.1"/>
    <property type="molecule type" value="Genomic_DNA"/>
</dbReference>
<dbReference type="PRINTS" id="PR00149">
    <property type="entry name" value="FUMRATELYASE"/>
</dbReference>
<dbReference type="PANTHER" id="PTHR43172">
    <property type="entry name" value="ADENYLOSUCCINATE LYASE"/>
    <property type="match status" value="1"/>
</dbReference>
<dbReference type="PRINTS" id="PR00145">
    <property type="entry name" value="ARGSUCLYASE"/>
</dbReference>
<accession>A0A125P665</accession>
<feature type="domain" description="Adenylosuccinate lyase C-terminal" evidence="2">
    <location>
        <begin position="364"/>
        <end position="443"/>
    </location>
</feature>
<dbReference type="GO" id="GO:0004018">
    <property type="term" value="F:N6-(1,2-dicarboxyethyl)AMP AMP-lyase (fumarate-forming) activity"/>
    <property type="evidence" value="ECO:0007669"/>
    <property type="project" value="TreeGrafter"/>
</dbReference>
<evidence type="ECO:0000259" key="2">
    <source>
        <dbReference type="SMART" id="SM00998"/>
    </source>
</evidence>
<dbReference type="InterPro" id="IPR008948">
    <property type="entry name" value="L-Aspartase-like"/>
</dbReference>
<dbReference type="InterPro" id="IPR000362">
    <property type="entry name" value="Fumarate_lyase_fam"/>
</dbReference>
<evidence type="ECO:0000313" key="4">
    <source>
        <dbReference type="Proteomes" id="UP000067598"/>
    </source>
</evidence>
<dbReference type="AlphaFoldDB" id="A0A125P665"/>
<dbReference type="Pfam" id="PF00206">
    <property type="entry name" value="Lyase_1"/>
    <property type="match status" value="1"/>
</dbReference>
<dbReference type="Gene3D" id="1.10.275.10">
    <property type="entry name" value="Fumarase/aspartase (N-terminal domain)"/>
    <property type="match status" value="1"/>
</dbReference>
<comment type="caution">
    <text evidence="3">The sequence shown here is derived from an EMBL/GenBank/DDBJ whole genome shotgun (WGS) entry which is preliminary data.</text>
</comment>
<dbReference type="InterPro" id="IPR024083">
    <property type="entry name" value="Fumarase/histidase_N"/>
</dbReference>
<gene>
    <name evidence="3" type="ORF">AEL95_07020</name>
</gene>
<dbReference type="SUPFAM" id="SSF48557">
    <property type="entry name" value="L-aspartase-like"/>
    <property type="match status" value="1"/>
</dbReference>